<dbReference type="PaxDb" id="67767-A0A0J7MQ38"/>
<keyword evidence="2" id="KW-1185">Reference proteome</keyword>
<evidence type="ECO:0000313" key="2">
    <source>
        <dbReference type="Proteomes" id="UP000036403"/>
    </source>
</evidence>
<keyword evidence="1" id="KW-0067">ATP-binding</keyword>
<dbReference type="GO" id="GO:0004386">
    <property type="term" value="F:helicase activity"/>
    <property type="evidence" value="ECO:0007669"/>
    <property type="project" value="UniProtKB-KW"/>
</dbReference>
<reference evidence="1 2" key="1">
    <citation type="submission" date="2015-04" db="EMBL/GenBank/DDBJ databases">
        <title>Lasius niger genome sequencing.</title>
        <authorList>
            <person name="Konorov E.A."/>
            <person name="Nikitin M.A."/>
            <person name="Kirill M.V."/>
            <person name="Chang P."/>
        </authorList>
    </citation>
    <scope>NUCLEOTIDE SEQUENCE [LARGE SCALE GENOMIC DNA]</scope>
    <source>
        <tissue evidence="1">Whole</tissue>
    </source>
</reference>
<dbReference type="EMBL" id="LBMM01023627">
    <property type="protein sequence ID" value="KMQ82685.1"/>
    <property type="molecule type" value="Genomic_DNA"/>
</dbReference>
<accession>A0A0J7MQ38</accession>
<keyword evidence="1" id="KW-0347">Helicase</keyword>
<protein>
    <submittedName>
        <fullName evidence="1">Atp-dependent dna helicase pif1-like protein</fullName>
    </submittedName>
</protein>
<gene>
    <name evidence="1" type="ORF">RF55_22149</name>
</gene>
<keyword evidence="1" id="KW-0547">Nucleotide-binding</keyword>
<keyword evidence="1" id="KW-0378">Hydrolase</keyword>
<dbReference type="AlphaFoldDB" id="A0A0J7MQ38"/>
<evidence type="ECO:0000313" key="1">
    <source>
        <dbReference type="EMBL" id="KMQ82685.1"/>
    </source>
</evidence>
<organism evidence="1 2">
    <name type="scientific">Lasius niger</name>
    <name type="common">Black garden ant</name>
    <dbReference type="NCBI Taxonomy" id="67767"/>
    <lineage>
        <taxon>Eukaryota</taxon>
        <taxon>Metazoa</taxon>
        <taxon>Ecdysozoa</taxon>
        <taxon>Arthropoda</taxon>
        <taxon>Hexapoda</taxon>
        <taxon>Insecta</taxon>
        <taxon>Pterygota</taxon>
        <taxon>Neoptera</taxon>
        <taxon>Endopterygota</taxon>
        <taxon>Hymenoptera</taxon>
        <taxon>Apocrita</taxon>
        <taxon>Aculeata</taxon>
        <taxon>Formicoidea</taxon>
        <taxon>Formicidae</taxon>
        <taxon>Formicinae</taxon>
        <taxon>Lasius</taxon>
        <taxon>Lasius</taxon>
    </lineage>
</organism>
<comment type="caution">
    <text evidence="1">The sequence shown here is derived from an EMBL/GenBank/DDBJ whole genome shotgun (WGS) entry which is preliminary data.</text>
</comment>
<dbReference type="Proteomes" id="UP000036403">
    <property type="component" value="Unassembled WGS sequence"/>
</dbReference>
<proteinExistence type="predicted"/>
<name>A0A0J7MQ38_LASNI</name>
<dbReference type="OrthoDB" id="1728974at2759"/>
<sequence length="91" mass="10599">MRTGDERKFANWLLQLGDKLSNTDGLHPDTIETPQDFISRSFITEIFGDRITMEQVRDNPDRAVLCPKNEDTFKINDEILRLMEDEKVSLN</sequence>
<dbReference type="STRING" id="67767.A0A0J7MQ38"/>